<dbReference type="SMART" id="SM00020">
    <property type="entry name" value="Tryp_SPc"/>
    <property type="match status" value="3"/>
</dbReference>
<comment type="similarity">
    <text evidence="1">Belongs to the peptidase S1 family. Snake venom subfamily.</text>
</comment>
<dbReference type="CDD" id="cd00112">
    <property type="entry name" value="LDLa"/>
    <property type="match status" value="1"/>
</dbReference>
<dbReference type="InterPro" id="IPR001254">
    <property type="entry name" value="Trypsin_dom"/>
</dbReference>
<dbReference type="InterPro" id="IPR036055">
    <property type="entry name" value="LDL_receptor-like_sf"/>
</dbReference>
<feature type="disulfide bond" evidence="6">
    <location>
        <begin position="851"/>
        <end position="863"/>
    </location>
</feature>
<feature type="disulfide bond" evidence="6">
    <location>
        <begin position="871"/>
        <end position="886"/>
    </location>
</feature>
<dbReference type="InterPro" id="IPR009003">
    <property type="entry name" value="Peptidase_S1_PA"/>
</dbReference>
<dbReference type="SMART" id="SM00192">
    <property type="entry name" value="LDLa"/>
    <property type="match status" value="2"/>
</dbReference>
<keyword evidence="10" id="KW-1185">Reference proteome</keyword>
<dbReference type="PANTHER" id="PTHR24252:SF26">
    <property type="entry name" value="TRANSMEMBRANE SERINE PROTEASE 9"/>
    <property type="match status" value="1"/>
</dbReference>
<dbReference type="PANTHER" id="PTHR24252">
    <property type="entry name" value="ACROSIN-RELATED"/>
    <property type="match status" value="1"/>
</dbReference>
<dbReference type="PROSITE" id="PS00134">
    <property type="entry name" value="TRYPSIN_HIS"/>
    <property type="match status" value="3"/>
</dbReference>
<evidence type="ECO:0000256" key="7">
    <source>
        <dbReference type="RuleBase" id="RU363034"/>
    </source>
</evidence>
<dbReference type="Gene3D" id="2.40.10.10">
    <property type="entry name" value="Trypsin-like serine proteases"/>
    <property type="match status" value="4"/>
</dbReference>
<dbReference type="Pfam" id="PF00057">
    <property type="entry name" value="Ldl_recept_a"/>
    <property type="match status" value="1"/>
</dbReference>
<dbReference type="InterPro" id="IPR018114">
    <property type="entry name" value="TRYPSIN_HIS"/>
</dbReference>
<keyword evidence="11" id="KW-0812">Transmembrane</keyword>
<evidence type="ECO:0000256" key="6">
    <source>
        <dbReference type="PROSITE-ProRule" id="PRU00124"/>
    </source>
</evidence>
<dbReference type="SUPFAM" id="SSF50494">
    <property type="entry name" value="Trypsin-like serine proteases"/>
    <property type="match status" value="3"/>
</dbReference>
<keyword evidence="5 6" id="KW-1015">Disulfide bond</keyword>
<proteinExistence type="inferred from homology"/>
<dbReference type="Proteomes" id="UP000694871">
    <property type="component" value="Unplaced"/>
</dbReference>
<feature type="domain" description="Peptidase S1" evidence="9">
    <location>
        <begin position="559"/>
        <end position="791"/>
    </location>
</feature>
<keyword evidence="4 7" id="KW-0720">Serine protease</keyword>
<feature type="domain" description="Peptidase S1" evidence="9">
    <location>
        <begin position="260"/>
        <end position="493"/>
    </location>
</feature>
<feature type="domain" description="Peptidase S1" evidence="9">
    <location>
        <begin position="898"/>
        <end position="1129"/>
    </location>
</feature>
<evidence type="ECO:0000256" key="1">
    <source>
        <dbReference type="ARBA" id="ARBA00009228"/>
    </source>
</evidence>
<dbReference type="InterPro" id="IPR023415">
    <property type="entry name" value="LDLR_class-A_CS"/>
</dbReference>
<evidence type="ECO:0000256" key="8">
    <source>
        <dbReference type="SAM" id="MobiDB-lite"/>
    </source>
</evidence>
<dbReference type="InterPro" id="IPR043504">
    <property type="entry name" value="Peptidase_S1_PA_chymotrypsin"/>
</dbReference>
<dbReference type="PROSITE" id="PS50068">
    <property type="entry name" value="LDLRA_2"/>
    <property type="match status" value="2"/>
</dbReference>
<dbReference type="SUPFAM" id="SSF57424">
    <property type="entry name" value="LDL receptor-like module"/>
    <property type="match status" value="2"/>
</dbReference>
<dbReference type="PROSITE" id="PS01209">
    <property type="entry name" value="LDLRA_1"/>
    <property type="match status" value="1"/>
</dbReference>
<dbReference type="PRINTS" id="PR00722">
    <property type="entry name" value="CHYMOTRYPSIN"/>
</dbReference>
<keyword evidence="2 7" id="KW-0645">Protease</keyword>
<dbReference type="InterPro" id="IPR002172">
    <property type="entry name" value="LDrepeatLR_classA_rpt"/>
</dbReference>
<feature type="region of interest" description="Disordered" evidence="8">
    <location>
        <begin position="516"/>
        <end position="553"/>
    </location>
</feature>
<dbReference type="PROSITE" id="PS50240">
    <property type="entry name" value="TRYPSIN_DOM"/>
    <property type="match status" value="3"/>
</dbReference>
<sequence>MAGSFPSRTRHSEAGMDPQAIAVKPVLGEEKGEAAVGSGTCCKVTVATVLVSAVTAVSAGILMAFHLKQEVLFEHLVELRGIRYDGSLQCQNSDYHRTLTPILERLVSWLLGEGELLSPGLEEEVLRRGLAATLDKQGVPLAAYGTISSAILTGSCLGNAFACHDGQCVAVENVECDYHRDCMDGSDEAECAGAFETFRKRKNVGSECLGRWQAGPEGTVLVLLGQSQHSTPLILSFPPPPHVSLSVCGIRPALQTANRIVGGSEALRGEFPWQVSLRENGEHFCGATILTARWLVSAAHCFNELHDPSSWTAYVGTIWLSNTGSSFAKAGVGHIVKHPSYNTDTADYDVALLHLADPLVFTKYVQPVCLPAASHVFPPGRKCLISGWGYLKEDFLVKPELLQKATVELLDQTLCASLYTNALTDRMLCAGYLEGKIDSCQGDSGGPLVCKEPSGRFFLAGIVSWGIGCAEANRPGVYARVTKLRDWILHTIATFTPPTTIPTTVSTLLDNASLSEGSSTVSEHGPSTAPASTATSRPVTAPRPPECGRRPAFSKPVKIVGGLDASRGEVPWQVSLKEGLRHFCGATIVGDRWLLSAAHCFNHTKPEYITAYAGATLLSAAESSSVKVSVRRVVLHPSYNPLLLDFDVAVLELARPLLFGKYVQPVCLPLAIHKFPVGKRCSISGWGSVREGNTTKPEHLQRASINIIDQKTCSVLYNFSLTERMICAGFLEGRVDSCQGDSGGPLTCEETPGVFYLAGLVSWGAGCAQPRKPGVYTRITKLKGWILDTISPRPSTTLTSTSKTTAGTTSSSPGTTQTTSQTTPDPSTSAGTVSTPLASTPKIIQFPVVPCTLTTFKCSSKVCIGKLNPECDDIVDCSNGRDEWNCTSTAQVGIQSQIVGGSGAARGEWPWQVSLWLRRKEHKCGAVVIGERWLLSAAHCFDIYSDPKMWVAILGTPFLSGLDGRVERIFHIHRHPFYNVYTLDYDVALLELAFPLRYTSTIRPICIPDSSHVFSEGVRCFITGWGSTKEGGLMSKHLQKAAVNLIGEQDCKKFYPIQISGRMVCAGFLQGTVDSCSGDAGGPLACKEPSGRWFLAGVTSWGYGCARPFFPGVYTRVTAVRGWIGQHLKV</sequence>
<evidence type="ECO:0000313" key="10">
    <source>
        <dbReference type="Proteomes" id="UP000694871"/>
    </source>
</evidence>
<organism evidence="10 11">
    <name type="scientific">Gekko japonicus</name>
    <name type="common">Schlegel's Japanese gecko</name>
    <dbReference type="NCBI Taxonomy" id="146911"/>
    <lineage>
        <taxon>Eukaryota</taxon>
        <taxon>Metazoa</taxon>
        <taxon>Chordata</taxon>
        <taxon>Craniata</taxon>
        <taxon>Vertebrata</taxon>
        <taxon>Euteleostomi</taxon>
        <taxon>Lepidosauria</taxon>
        <taxon>Squamata</taxon>
        <taxon>Bifurcata</taxon>
        <taxon>Gekkota</taxon>
        <taxon>Gekkonidae</taxon>
        <taxon>Gekkoninae</taxon>
        <taxon>Gekko</taxon>
    </lineage>
</organism>
<dbReference type="PROSITE" id="PS00135">
    <property type="entry name" value="TRYPSIN_SER"/>
    <property type="match status" value="2"/>
</dbReference>
<feature type="disulfide bond" evidence="6">
    <location>
        <begin position="176"/>
        <end position="191"/>
    </location>
</feature>
<dbReference type="CDD" id="cd00190">
    <property type="entry name" value="Tryp_SPc"/>
    <property type="match status" value="3"/>
</dbReference>
<dbReference type="Gene3D" id="4.10.400.10">
    <property type="entry name" value="Low-density Lipoprotein Receptor"/>
    <property type="match status" value="2"/>
</dbReference>
<gene>
    <name evidence="11" type="primary">TMPRSS9</name>
</gene>
<keyword evidence="11" id="KW-0472">Membrane</keyword>
<dbReference type="GO" id="GO:0006508">
    <property type="term" value="P:proteolysis"/>
    <property type="evidence" value="ECO:0007669"/>
    <property type="project" value="UniProtKB-KW"/>
</dbReference>
<dbReference type="Pfam" id="PF00089">
    <property type="entry name" value="Trypsin"/>
    <property type="match status" value="3"/>
</dbReference>
<feature type="disulfide bond" evidence="6">
    <location>
        <begin position="156"/>
        <end position="168"/>
    </location>
</feature>
<evidence type="ECO:0000256" key="5">
    <source>
        <dbReference type="ARBA" id="ARBA00023157"/>
    </source>
</evidence>
<evidence type="ECO:0000259" key="9">
    <source>
        <dbReference type="PROSITE" id="PS50240"/>
    </source>
</evidence>
<dbReference type="InterPro" id="IPR033116">
    <property type="entry name" value="TRYPSIN_SER"/>
</dbReference>
<dbReference type="InterPro" id="IPR001314">
    <property type="entry name" value="Peptidase_S1A"/>
</dbReference>
<feature type="compositionally biased region" description="Low complexity" evidence="8">
    <location>
        <begin position="796"/>
        <end position="829"/>
    </location>
</feature>
<evidence type="ECO:0000256" key="2">
    <source>
        <dbReference type="ARBA" id="ARBA00022670"/>
    </source>
</evidence>
<reference evidence="11" key="1">
    <citation type="submission" date="2025-08" db="UniProtKB">
        <authorList>
            <consortium name="RefSeq"/>
        </authorList>
    </citation>
    <scope>IDENTIFICATION</scope>
</reference>
<feature type="region of interest" description="Disordered" evidence="8">
    <location>
        <begin position="796"/>
        <end position="834"/>
    </location>
</feature>
<evidence type="ECO:0000313" key="11">
    <source>
        <dbReference type="RefSeq" id="XP_015276328.1"/>
    </source>
</evidence>
<dbReference type="GO" id="GO:0008233">
    <property type="term" value="F:peptidase activity"/>
    <property type="evidence" value="ECO:0007669"/>
    <property type="project" value="UniProtKB-KW"/>
</dbReference>
<protein>
    <submittedName>
        <fullName evidence="11">Transmembrane protease serine 9</fullName>
    </submittedName>
</protein>
<feature type="compositionally biased region" description="Polar residues" evidence="8">
    <location>
        <begin position="529"/>
        <end position="538"/>
    </location>
</feature>
<dbReference type="GeneID" id="107118488"/>
<comment type="caution">
    <text evidence="6">Lacks conserved residue(s) required for the propagation of feature annotation.</text>
</comment>
<evidence type="ECO:0000256" key="4">
    <source>
        <dbReference type="ARBA" id="ARBA00022825"/>
    </source>
</evidence>
<dbReference type="RefSeq" id="XP_015276328.1">
    <property type="nucleotide sequence ID" value="XM_015420842.1"/>
</dbReference>
<name>A0ABM1KRJ1_GEKJA</name>
<keyword evidence="3 7" id="KW-0378">Hydrolase</keyword>
<evidence type="ECO:0000256" key="3">
    <source>
        <dbReference type="ARBA" id="ARBA00022801"/>
    </source>
</evidence>
<accession>A0ABM1KRJ1</accession>